<reference evidence="1" key="2">
    <citation type="submission" date="2015-06" db="UniProtKB">
        <authorList>
            <consortium name="EnsemblMetazoa"/>
        </authorList>
    </citation>
    <scope>IDENTIFICATION</scope>
</reference>
<reference evidence="2" key="1">
    <citation type="submission" date="2013-02" db="EMBL/GenBank/DDBJ databases">
        <authorList>
            <person name="Hughes D."/>
        </authorList>
    </citation>
    <scope>NUCLEOTIDE SEQUENCE</scope>
    <source>
        <strain>Durham</strain>
        <strain evidence="2">NC isolate 2 -- Noor lab</strain>
    </source>
</reference>
<dbReference type="EnsemblMetazoa" id="MESCA001496-RA">
    <property type="protein sequence ID" value="MESCA001496-PA"/>
    <property type="gene ID" value="MESCA001496"/>
</dbReference>
<proteinExistence type="predicted"/>
<name>T1GDU6_MEGSC</name>
<evidence type="ECO:0000313" key="1">
    <source>
        <dbReference type="EnsemblMetazoa" id="MESCA001496-PA"/>
    </source>
</evidence>
<dbReference type="AlphaFoldDB" id="T1GDU6"/>
<dbReference type="EMBL" id="CAQQ02150280">
    <property type="status" value="NOT_ANNOTATED_CDS"/>
    <property type="molecule type" value="Genomic_DNA"/>
</dbReference>
<dbReference type="Proteomes" id="UP000015102">
    <property type="component" value="Unassembled WGS sequence"/>
</dbReference>
<dbReference type="HOGENOM" id="CLU_2707627_0_0_1"/>
<protein>
    <submittedName>
        <fullName evidence="1">Uncharacterized protein</fullName>
    </submittedName>
</protein>
<sequence>MVSYGTIISSCNFITLSIDIEALYLPSVNILVEPIPFCCWENFSKGTSPYNRGLRSSINHRVMSTYVSTIFAP</sequence>
<evidence type="ECO:0000313" key="2">
    <source>
        <dbReference type="Proteomes" id="UP000015102"/>
    </source>
</evidence>
<keyword evidence="2" id="KW-1185">Reference proteome</keyword>
<dbReference type="EMBL" id="CAQQ02150278">
    <property type="status" value="NOT_ANNOTATED_CDS"/>
    <property type="molecule type" value="Genomic_DNA"/>
</dbReference>
<accession>T1GDU6</accession>
<dbReference type="EMBL" id="CAQQ02150279">
    <property type="status" value="NOT_ANNOTATED_CDS"/>
    <property type="molecule type" value="Genomic_DNA"/>
</dbReference>
<organism evidence="1 2">
    <name type="scientific">Megaselia scalaris</name>
    <name type="common">Humpbacked fly</name>
    <name type="synonym">Phora scalaris</name>
    <dbReference type="NCBI Taxonomy" id="36166"/>
    <lineage>
        <taxon>Eukaryota</taxon>
        <taxon>Metazoa</taxon>
        <taxon>Ecdysozoa</taxon>
        <taxon>Arthropoda</taxon>
        <taxon>Hexapoda</taxon>
        <taxon>Insecta</taxon>
        <taxon>Pterygota</taxon>
        <taxon>Neoptera</taxon>
        <taxon>Endopterygota</taxon>
        <taxon>Diptera</taxon>
        <taxon>Brachycera</taxon>
        <taxon>Muscomorpha</taxon>
        <taxon>Platypezoidea</taxon>
        <taxon>Phoridae</taxon>
        <taxon>Megaseliini</taxon>
        <taxon>Megaselia</taxon>
    </lineage>
</organism>